<feature type="domain" description="AB hydrolase-1" evidence="2">
    <location>
        <begin position="22"/>
        <end position="253"/>
    </location>
</feature>
<gene>
    <name evidence="3" type="ORF">FHG71_12670</name>
</gene>
<evidence type="ECO:0000313" key="4">
    <source>
        <dbReference type="Proteomes" id="UP000305709"/>
    </source>
</evidence>
<dbReference type="Gene3D" id="3.40.50.1820">
    <property type="entry name" value="alpha/beta hydrolase"/>
    <property type="match status" value="1"/>
</dbReference>
<reference evidence="3 4" key="1">
    <citation type="submission" date="2019-06" db="EMBL/GenBank/DDBJ databases">
        <authorList>
            <person name="Jiang L."/>
        </authorList>
    </citation>
    <scope>NUCLEOTIDE SEQUENCE [LARGE SCALE GENOMIC DNA]</scope>
    <source>
        <strain evidence="3 4">YIM 48858</strain>
    </source>
</reference>
<evidence type="ECO:0000256" key="1">
    <source>
        <dbReference type="ARBA" id="ARBA00038128"/>
    </source>
</evidence>
<name>A0A5C4N8N0_9RHOB</name>
<dbReference type="PRINTS" id="PR00111">
    <property type="entry name" value="ABHYDROLASE"/>
</dbReference>
<comment type="similarity">
    <text evidence="1">Belongs to the AB hydrolase superfamily. Bacterial non-heme haloperoxidase / perhydrolase family.</text>
</comment>
<keyword evidence="3" id="KW-0378">Hydrolase</keyword>
<dbReference type="SUPFAM" id="SSF53474">
    <property type="entry name" value="alpha/beta-Hydrolases"/>
    <property type="match status" value="1"/>
</dbReference>
<comment type="caution">
    <text evidence="3">The sequence shown here is derived from an EMBL/GenBank/DDBJ whole genome shotgun (WGS) entry which is preliminary data.</text>
</comment>
<sequence length="266" mass="29038">MPRIEAADGTALYVKDWGQGRPVVLIHGWPLNADSWEHQALHLARAGHRVIAYDRRGFGRSEQPWEGYNYDTLSDDLAAVIDGLALQDAAIVGFSMGGGEVARYMSRHQGRGVRKAALLGSIAPYLMGEGGATPEILQGMQAAIVKDRPEFLKGFFKNFYGQGLISGVSEGVLHWSLHMALLASPQATIACIDAWQEDFRPDMAAFQVPTLVIHGDKDAIVPIEPTGRTAARMIPQAKYIEYDGAPHGFLATHAERATQDLLDFLS</sequence>
<dbReference type="FunFam" id="3.40.50.1820:FF:000205">
    <property type="entry name" value="Non-haem bromoperoxidase BPO-A2"/>
    <property type="match status" value="1"/>
</dbReference>
<dbReference type="InterPro" id="IPR000073">
    <property type="entry name" value="AB_hydrolase_1"/>
</dbReference>
<dbReference type="AlphaFoldDB" id="A0A5C4N8N0"/>
<evidence type="ECO:0000259" key="2">
    <source>
        <dbReference type="Pfam" id="PF00561"/>
    </source>
</evidence>
<dbReference type="PANTHER" id="PTHR43433:SF4">
    <property type="entry name" value="NON-HEME CHLOROPEROXIDASE-RELATED"/>
    <property type="match status" value="1"/>
</dbReference>
<dbReference type="PRINTS" id="PR00412">
    <property type="entry name" value="EPOXHYDRLASE"/>
</dbReference>
<dbReference type="EMBL" id="VDFV01000017">
    <property type="protein sequence ID" value="TNC70852.1"/>
    <property type="molecule type" value="Genomic_DNA"/>
</dbReference>
<protein>
    <submittedName>
        <fullName evidence="3">Alpha/beta hydrolase</fullName>
    </submittedName>
</protein>
<dbReference type="Proteomes" id="UP000305709">
    <property type="component" value="Unassembled WGS sequence"/>
</dbReference>
<dbReference type="OrthoDB" id="9804723at2"/>
<dbReference type="Pfam" id="PF00561">
    <property type="entry name" value="Abhydrolase_1"/>
    <property type="match status" value="1"/>
</dbReference>
<organism evidence="3 4">
    <name type="scientific">Rubellimicrobium roseum</name>
    <dbReference type="NCBI Taxonomy" id="687525"/>
    <lineage>
        <taxon>Bacteria</taxon>
        <taxon>Pseudomonadati</taxon>
        <taxon>Pseudomonadota</taxon>
        <taxon>Alphaproteobacteria</taxon>
        <taxon>Rhodobacterales</taxon>
        <taxon>Roseobacteraceae</taxon>
        <taxon>Rubellimicrobium</taxon>
    </lineage>
</organism>
<dbReference type="RefSeq" id="WP_139082059.1">
    <property type="nucleotide sequence ID" value="NZ_VDFV01000017.1"/>
</dbReference>
<evidence type="ECO:0000313" key="3">
    <source>
        <dbReference type="EMBL" id="TNC70852.1"/>
    </source>
</evidence>
<accession>A0A5C4N8N0</accession>
<dbReference type="PANTHER" id="PTHR43433">
    <property type="entry name" value="HYDROLASE, ALPHA/BETA FOLD FAMILY PROTEIN"/>
    <property type="match status" value="1"/>
</dbReference>
<dbReference type="InterPro" id="IPR029058">
    <property type="entry name" value="AB_hydrolase_fold"/>
</dbReference>
<proteinExistence type="inferred from homology"/>
<keyword evidence="4" id="KW-1185">Reference proteome</keyword>
<dbReference type="InterPro" id="IPR050471">
    <property type="entry name" value="AB_hydrolase"/>
</dbReference>
<dbReference type="GO" id="GO:0016787">
    <property type="term" value="F:hydrolase activity"/>
    <property type="evidence" value="ECO:0007669"/>
    <property type="project" value="UniProtKB-KW"/>
</dbReference>
<dbReference type="InterPro" id="IPR000639">
    <property type="entry name" value="Epox_hydrolase-like"/>
</dbReference>